<dbReference type="RefSeq" id="WP_408126316.1">
    <property type="nucleotide sequence ID" value="NZ_JBFNFH010000003.1"/>
</dbReference>
<proteinExistence type="predicted"/>
<dbReference type="Proteomes" id="UP001629536">
    <property type="component" value="Unassembled WGS sequence"/>
</dbReference>
<dbReference type="CDD" id="cd02042">
    <property type="entry name" value="ParAB_family"/>
    <property type="match status" value="1"/>
</dbReference>
<dbReference type="EMBL" id="JBFNFH010000003">
    <property type="protein sequence ID" value="MFM1524532.1"/>
    <property type="molecule type" value="Genomic_DNA"/>
</dbReference>
<reference evidence="2 3" key="1">
    <citation type="journal article" date="2024" name="Front. Microbiol.">
        <title>Pangenomic and biochemical analyses of Helcococcus ovis reveal widespread tetracycline resistance and a novel bacterial species, Helcococcus bovis.</title>
        <authorList>
            <person name="Cunha F."/>
            <person name="Zhai Y."/>
            <person name="Casaro S."/>
            <person name="Jones K.L."/>
            <person name="Hernandez M."/>
            <person name="Bisinotto R.S."/>
            <person name="Kariyawasam S."/>
            <person name="Brown M.B."/>
            <person name="Phillips A."/>
            <person name="Jeong K.C."/>
            <person name="Galvao K.N."/>
        </authorList>
    </citation>
    <scope>NUCLEOTIDE SEQUENCE [LARGE SCALE GENOMIC DNA]</scope>
    <source>
        <strain evidence="2 3">KG197</strain>
    </source>
</reference>
<evidence type="ECO:0000313" key="3">
    <source>
        <dbReference type="Proteomes" id="UP001629536"/>
    </source>
</evidence>
<name>A0ABW9F585_9FIRM</name>
<sequence length="260" mass="29283">MTKVISIANQKGGVGKTTTTMNLAYSLVQKNNKVLIVDLDSQSNLTNVCGILNPYNLKKSLPDLFIKMMNDEDIDFKNSILKLENNIDLLGTNIKLSTVDLMLKSETGSEFILKNILDTIKDSYDYILIDTAPSLSSLTINALVSSDYIIIPVNLELFALMGLNDFLKTVSKIKKRLNYKLEILGVVVTMYDERLNLSKAVELQLKEIFKNTKIFKTKIKKTVKIGEANYHNKAIGEYQSKSEISKAYEQLAKEVIDEIK</sequence>
<dbReference type="InterPro" id="IPR025669">
    <property type="entry name" value="AAA_dom"/>
</dbReference>
<dbReference type="InterPro" id="IPR050678">
    <property type="entry name" value="DNA_Partitioning_ATPase"/>
</dbReference>
<protein>
    <submittedName>
        <fullName evidence="2">AAA family ATPase</fullName>
    </submittedName>
</protein>
<dbReference type="PANTHER" id="PTHR13696:SF99">
    <property type="entry name" value="COBYRINIC ACID AC-DIAMIDE SYNTHASE"/>
    <property type="match status" value="1"/>
</dbReference>
<comment type="caution">
    <text evidence="2">The sequence shown here is derived from an EMBL/GenBank/DDBJ whole genome shotgun (WGS) entry which is preliminary data.</text>
</comment>
<evidence type="ECO:0000259" key="1">
    <source>
        <dbReference type="Pfam" id="PF13614"/>
    </source>
</evidence>
<evidence type="ECO:0000313" key="2">
    <source>
        <dbReference type="EMBL" id="MFM1524532.1"/>
    </source>
</evidence>
<dbReference type="InterPro" id="IPR027417">
    <property type="entry name" value="P-loop_NTPase"/>
</dbReference>
<dbReference type="PANTHER" id="PTHR13696">
    <property type="entry name" value="P-LOOP CONTAINING NUCLEOSIDE TRIPHOSPHATE HYDROLASE"/>
    <property type="match status" value="1"/>
</dbReference>
<gene>
    <name evidence="2" type="ORF">ABGF40_02485</name>
</gene>
<keyword evidence="3" id="KW-1185">Reference proteome</keyword>
<dbReference type="Pfam" id="PF13614">
    <property type="entry name" value="AAA_31"/>
    <property type="match status" value="1"/>
</dbReference>
<dbReference type="Gene3D" id="3.40.50.300">
    <property type="entry name" value="P-loop containing nucleotide triphosphate hydrolases"/>
    <property type="match status" value="1"/>
</dbReference>
<accession>A0ABW9F585</accession>
<organism evidence="2 3">
    <name type="scientific">Helcococcus bovis</name>
    <dbReference type="NCBI Taxonomy" id="3153252"/>
    <lineage>
        <taxon>Bacteria</taxon>
        <taxon>Bacillati</taxon>
        <taxon>Bacillota</taxon>
        <taxon>Tissierellia</taxon>
        <taxon>Tissierellales</taxon>
        <taxon>Peptoniphilaceae</taxon>
        <taxon>Helcococcus</taxon>
    </lineage>
</organism>
<dbReference type="SUPFAM" id="SSF52540">
    <property type="entry name" value="P-loop containing nucleoside triphosphate hydrolases"/>
    <property type="match status" value="1"/>
</dbReference>
<dbReference type="PIRSF" id="PIRSF009320">
    <property type="entry name" value="Nuc_binding_HP_1000"/>
    <property type="match status" value="1"/>
</dbReference>
<feature type="domain" description="AAA" evidence="1">
    <location>
        <begin position="2"/>
        <end position="183"/>
    </location>
</feature>